<proteinExistence type="inferred from homology"/>
<comment type="subcellular location">
    <subcellularLocation>
        <location evidence="1 10 11">Nucleus</location>
    </subcellularLocation>
</comment>
<dbReference type="FunFam" id="1.10.10.60:FF:000516">
    <property type="entry name" value="Transcription factor Toy"/>
    <property type="match status" value="1"/>
</dbReference>
<dbReference type="PROSITE" id="PS00034">
    <property type="entry name" value="PAIRED_1"/>
    <property type="match status" value="1"/>
</dbReference>
<dbReference type="Proteomes" id="UP000663879">
    <property type="component" value="Unassembled WGS sequence"/>
</dbReference>
<keyword evidence="5" id="KW-0805">Transcription regulation</keyword>
<feature type="region of interest" description="Disordered" evidence="12">
    <location>
        <begin position="174"/>
        <end position="204"/>
    </location>
</feature>
<evidence type="ECO:0000256" key="4">
    <source>
        <dbReference type="ARBA" id="ARBA00022724"/>
    </source>
</evidence>
<dbReference type="GO" id="GO:0030154">
    <property type="term" value="P:cell differentiation"/>
    <property type="evidence" value="ECO:0007669"/>
    <property type="project" value="UniProtKB-ARBA"/>
</dbReference>
<evidence type="ECO:0000259" key="13">
    <source>
        <dbReference type="PROSITE" id="PS50071"/>
    </source>
</evidence>
<evidence type="ECO:0000313" key="15">
    <source>
        <dbReference type="EMBL" id="CAF0792493.1"/>
    </source>
</evidence>
<feature type="compositionally biased region" description="Polar residues" evidence="12">
    <location>
        <begin position="1"/>
        <end position="15"/>
    </location>
</feature>
<evidence type="ECO:0000256" key="1">
    <source>
        <dbReference type="ARBA" id="ARBA00004123"/>
    </source>
</evidence>
<dbReference type="Gene3D" id="1.10.10.60">
    <property type="entry name" value="Homeodomain-like"/>
    <property type="match status" value="1"/>
</dbReference>
<dbReference type="PANTHER" id="PTHR45636:SF41">
    <property type="entry name" value="PAIRED BOX PROTEIN PAX-6-RELATED"/>
    <property type="match status" value="1"/>
</dbReference>
<evidence type="ECO:0000259" key="14">
    <source>
        <dbReference type="PROSITE" id="PS51057"/>
    </source>
</evidence>
<dbReference type="PANTHER" id="PTHR45636">
    <property type="entry name" value="PAIRED BOX PROTEIN PAX-6-RELATED-RELATED"/>
    <property type="match status" value="1"/>
</dbReference>
<dbReference type="InterPro" id="IPR017970">
    <property type="entry name" value="Homeobox_CS"/>
</dbReference>
<evidence type="ECO:0000256" key="10">
    <source>
        <dbReference type="PROSITE-ProRule" id="PRU00108"/>
    </source>
</evidence>
<keyword evidence="8" id="KW-0804">Transcription</keyword>
<organism evidence="15 16">
    <name type="scientific">Brachionus calyciflorus</name>
    <dbReference type="NCBI Taxonomy" id="104777"/>
    <lineage>
        <taxon>Eukaryota</taxon>
        <taxon>Metazoa</taxon>
        <taxon>Spiralia</taxon>
        <taxon>Gnathifera</taxon>
        <taxon>Rotifera</taxon>
        <taxon>Eurotatoria</taxon>
        <taxon>Monogononta</taxon>
        <taxon>Pseudotrocha</taxon>
        <taxon>Ploima</taxon>
        <taxon>Brachionidae</taxon>
        <taxon>Brachionus</taxon>
    </lineage>
</organism>
<dbReference type="FunFam" id="1.10.10.10:FF:000069">
    <property type="entry name" value="Paired box protein Pax-6"/>
    <property type="match status" value="1"/>
</dbReference>
<keyword evidence="7 10" id="KW-0371">Homeobox</keyword>
<dbReference type="GO" id="GO:0000978">
    <property type="term" value="F:RNA polymerase II cis-regulatory region sequence-specific DNA binding"/>
    <property type="evidence" value="ECO:0007669"/>
    <property type="project" value="TreeGrafter"/>
</dbReference>
<comment type="caution">
    <text evidence="15">The sequence shown here is derived from an EMBL/GenBank/DDBJ whole genome shotgun (WGS) entry which is preliminary data.</text>
</comment>
<dbReference type="Pfam" id="PF00046">
    <property type="entry name" value="Homeodomain"/>
    <property type="match status" value="1"/>
</dbReference>
<dbReference type="GO" id="GO:0045944">
    <property type="term" value="P:positive regulation of transcription by RNA polymerase II"/>
    <property type="evidence" value="ECO:0007669"/>
    <property type="project" value="UniProtKB-ARBA"/>
</dbReference>
<dbReference type="CDD" id="cd00086">
    <property type="entry name" value="homeodomain"/>
    <property type="match status" value="1"/>
</dbReference>
<dbReference type="GO" id="GO:0048731">
    <property type="term" value="P:system development"/>
    <property type="evidence" value="ECO:0007669"/>
    <property type="project" value="UniProtKB-ARBA"/>
</dbReference>
<dbReference type="SUPFAM" id="SSF46689">
    <property type="entry name" value="Homeodomain-like"/>
    <property type="match status" value="2"/>
</dbReference>
<evidence type="ECO:0000256" key="12">
    <source>
        <dbReference type="SAM" id="MobiDB-lite"/>
    </source>
</evidence>
<comment type="similarity">
    <text evidence="2">Belongs to the paired homeobox family.</text>
</comment>
<dbReference type="PROSITE" id="PS50071">
    <property type="entry name" value="HOMEOBOX_2"/>
    <property type="match status" value="1"/>
</dbReference>
<evidence type="ECO:0000256" key="2">
    <source>
        <dbReference type="ARBA" id="ARBA00005733"/>
    </source>
</evidence>
<dbReference type="FunFam" id="1.10.10.10:FF:000003">
    <property type="entry name" value="Paired box protein Pax-6"/>
    <property type="match status" value="1"/>
</dbReference>
<keyword evidence="4" id="KW-0563">Paired box</keyword>
<evidence type="ECO:0000256" key="6">
    <source>
        <dbReference type="ARBA" id="ARBA00023125"/>
    </source>
</evidence>
<gene>
    <name evidence="15" type="ORF">OXX778_LOCUS6043</name>
</gene>
<dbReference type="InterPro" id="IPR036388">
    <property type="entry name" value="WH-like_DNA-bd_sf"/>
</dbReference>
<dbReference type="InterPro" id="IPR043565">
    <property type="entry name" value="PAX_fam"/>
</dbReference>
<feature type="compositionally biased region" description="Low complexity" evidence="12">
    <location>
        <begin position="511"/>
        <end position="535"/>
    </location>
</feature>
<evidence type="ECO:0000256" key="8">
    <source>
        <dbReference type="ARBA" id="ARBA00023163"/>
    </source>
</evidence>
<dbReference type="GO" id="GO:0000981">
    <property type="term" value="F:DNA-binding transcription factor activity, RNA polymerase II-specific"/>
    <property type="evidence" value="ECO:0007669"/>
    <property type="project" value="InterPro"/>
</dbReference>
<feature type="domain" description="Homeobox" evidence="13">
    <location>
        <begin position="301"/>
        <end position="361"/>
    </location>
</feature>
<dbReference type="GO" id="GO:0005634">
    <property type="term" value="C:nucleus"/>
    <property type="evidence" value="ECO:0007669"/>
    <property type="project" value="UniProtKB-SubCell"/>
</dbReference>
<keyword evidence="6 10" id="KW-0238">DNA-binding</keyword>
<dbReference type="Gene3D" id="1.10.10.10">
    <property type="entry name" value="Winged helix-like DNA-binding domain superfamily/Winged helix DNA-binding domain"/>
    <property type="match status" value="2"/>
</dbReference>
<feature type="compositionally biased region" description="Low complexity" evidence="12">
    <location>
        <begin position="369"/>
        <end position="378"/>
    </location>
</feature>
<keyword evidence="16" id="KW-1185">Reference proteome</keyword>
<dbReference type="InterPro" id="IPR009057">
    <property type="entry name" value="Homeodomain-like_sf"/>
</dbReference>
<evidence type="ECO:0008006" key="17">
    <source>
        <dbReference type="Google" id="ProtNLM"/>
    </source>
</evidence>
<feature type="region of interest" description="Disordered" evidence="12">
    <location>
        <begin position="361"/>
        <end position="381"/>
    </location>
</feature>
<dbReference type="SMART" id="SM00389">
    <property type="entry name" value="HOX"/>
    <property type="match status" value="1"/>
</dbReference>
<feature type="region of interest" description="Disordered" evidence="12">
    <location>
        <begin position="503"/>
        <end position="540"/>
    </location>
</feature>
<dbReference type="InterPro" id="IPR001356">
    <property type="entry name" value="HD"/>
</dbReference>
<evidence type="ECO:0000313" key="16">
    <source>
        <dbReference type="Proteomes" id="UP000663879"/>
    </source>
</evidence>
<reference evidence="15" key="1">
    <citation type="submission" date="2021-02" db="EMBL/GenBank/DDBJ databases">
        <authorList>
            <person name="Nowell W R."/>
        </authorList>
    </citation>
    <scope>NUCLEOTIDE SEQUENCE</scope>
    <source>
        <strain evidence="15">Ploen Becks lab</strain>
    </source>
</reference>
<dbReference type="PROSITE" id="PS00027">
    <property type="entry name" value="HOMEOBOX_1"/>
    <property type="match status" value="1"/>
</dbReference>
<dbReference type="OrthoDB" id="3225452at2759"/>
<dbReference type="GO" id="GO:0090596">
    <property type="term" value="P:sensory organ morphogenesis"/>
    <property type="evidence" value="ECO:0007669"/>
    <property type="project" value="UniProtKB-ARBA"/>
</dbReference>
<dbReference type="InterPro" id="IPR043182">
    <property type="entry name" value="PAIRED_DNA-bd_dom"/>
</dbReference>
<evidence type="ECO:0000256" key="7">
    <source>
        <dbReference type="ARBA" id="ARBA00023155"/>
    </source>
</evidence>
<dbReference type="Pfam" id="PF00292">
    <property type="entry name" value="PAX"/>
    <property type="match status" value="1"/>
</dbReference>
<dbReference type="PROSITE" id="PS51057">
    <property type="entry name" value="PAIRED_2"/>
    <property type="match status" value="1"/>
</dbReference>
<feature type="compositionally biased region" description="Low complexity" evidence="12">
    <location>
        <begin position="16"/>
        <end position="31"/>
    </location>
</feature>
<feature type="domain" description="Paired" evidence="14">
    <location>
        <begin position="45"/>
        <end position="171"/>
    </location>
</feature>
<evidence type="ECO:0000256" key="5">
    <source>
        <dbReference type="ARBA" id="ARBA00023015"/>
    </source>
</evidence>
<feature type="DNA-binding region" description="Homeobox" evidence="10">
    <location>
        <begin position="303"/>
        <end position="362"/>
    </location>
</feature>
<accession>A0A813SAD6</accession>
<feature type="region of interest" description="Disordered" evidence="12">
    <location>
        <begin position="263"/>
        <end position="289"/>
    </location>
</feature>
<protein>
    <recommendedName>
        <fullName evidence="17">Pax6</fullName>
    </recommendedName>
</protein>
<evidence type="ECO:0000256" key="11">
    <source>
        <dbReference type="RuleBase" id="RU000682"/>
    </source>
</evidence>
<name>A0A813SAD6_9BILA</name>
<dbReference type="InterPro" id="IPR001523">
    <property type="entry name" value="Paired_dom"/>
</dbReference>
<evidence type="ECO:0000256" key="3">
    <source>
        <dbReference type="ARBA" id="ARBA00022473"/>
    </source>
</evidence>
<evidence type="ECO:0000256" key="9">
    <source>
        <dbReference type="ARBA" id="ARBA00023242"/>
    </source>
</evidence>
<feature type="region of interest" description="Disordered" evidence="12">
    <location>
        <begin position="1"/>
        <end position="58"/>
    </location>
</feature>
<dbReference type="CDD" id="cd00131">
    <property type="entry name" value="PAX"/>
    <property type="match status" value="1"/>
</dbReference>
<keyword evidence="9 10" id="KW-0539">Nucleus</keyword>
<dbReference type="PRINTS" id="PR00027">
    <property type="entry name" value="PAIREDBOX"/>
</dbReference>
<dbReference type="EMBL" id="CAJNOC010000692">
    <property type="protein sequence ID" value="CAF0792493.1"/>
    <property type="molecule type" value="Genomic_DNA"/>
</dbReference>
<dbReference type="AlphaFoldDB" id="A0A813SAD6"/>
<sequence length="555" mass="62158">MVTQIYSTPNPGNTMTSSSASSTSSTASSSSDSNNMHANMRNAEGHSGVNQLGGVFVNGRPLPDGTRQKIVELAHQGARPCDISRMLQVSNGCVSKILSRYYETGSIKPRAIGGSKPRVATSDVVAKIADYKRECPSIFAWEIRDRLLNENVCNQDNIPSVSSINRVLRNLASKSFESPPNNSISNNTNNTQNNNNSNNNTQQQDNNVYDKLRMLNNGQPWSAHPSAWYVPPSMAMFGSMNGQTSPNYNEQYQMNNSDLNECKKEDLDSSNLNSENEDDDSAVYANGEVDEETQARLRLKRKLQRNRTSFSQEQIDALEKEFERTHYPDVYARERLAQKITLPEARIQVWFSNRRAKWRREEKLRNQRRSNNNSTGSSIGSVANTQAINNNLQCMGSSTPTASNSSTTSVNQNDQLLMRSSNLNSTDVFTNSVYSQSFCNTMSDAYNMGTFSNPMNQCNLQPSQNAYPFMSNDPRVYEQLSNSYLTSSSHLAARNMYQQYAPSLSPESQHLHQQQIQQNSQQSSLNIPSSSMNNSYPANPQHHHMSHFMYPSILA</sequence>
<dbReference type="SMART" id="SM00351">
    <property type="entry name" value="PAX"/>
    <property type="match status" value="1"/>
</dbReference>
<keyword evidence="3" id="KW-0217">Developmental protein</keyword>
<feature type="compositionally biased region" description="Low complexity" evidence="12">
    <location>
        <begin position="181"/>
        <end position="204"/>
    </location>
</feature>